<dbReference type="EMBL" id="JAJVCY010000007">
    <property type="protein sequence ID" value="MCV3287872.1"/>
    <property type="molecule type" value="Genomic_DNA"/>
</dbReference>
<proteinExistence type="predicted"/>
<evidence type="ECO:0000313" key="2">
    <source>
        <dbReference type="Proteomes" id="UP001208651"/>
    </source>
</evidence>
<comment type="caution">
    <text evidence="1">The sequence shown here is derived from an EMBL/GenBank/DDBJ whole genome shotgun (WGS) entry which is preliminary data.</text>
</comment>
<reference evidence="1" key="1">
    <citation type="submission" date="2022-01" db="EMBL/GenBank/DDBJ databases">
        <title>Comparison of Fish pathogen Aeromonas spp.</title>
        <authorList>
            <person name="Dubey S."/>
            <person name="Sorum H."/>
            <person name="Munangandu H.M."/>
        </authorList>
    </citation>
    <scope>NUCLEOTIDE SEQUENCE</scope>
    <source>
        <strain evidence="1">SD/21-15</strain>
    </source>
</reference>
<dbReference type="RefSeq" id="WP_263684736.1">
    <property type="nucleotide sequence ID" value="NZ_CP137009.1"/>
</dbReference>
<gene>
    <name evidence="1" type="ORF">LZT28_06340</name>
</gene>
<name>A0AAW5RM37_AERME</name>
<dbReference type="AlphaFoldDB" id="A0AAW5RM37"/>
<organism evidence="1 2">
    <name type="scientific">Aeromonas media</name>
    <dbReference type="NCBI Taxonomy" id="651"/>
    <lineage>
        <taxon>Bacteria</taxon>
        <taxon>Pseudomonadati</taxon>
        <taxon>Pseudomonadota</taxon>
        <taxon>Gammaproteobacteria</taxon>
        <taxon>Aeromonadales</taxon>
        <taxon>Aeromonadaceae</taxon>
        <taxon>Aeromonas</taxon>
    </lineage>
</organism>
<sequence length="233" mass="26153">MAKRHSSNRAILILESPWELDYSDSNRTSVLPFVEGVGKLAGDTEVYHANFYDKNSFLKALDCLCKRKFTNTTVYIAAHGYKKKVGNVSISDLIWEIGLRSKEFNITGLMIGSCFVGENISTMEVYLEGNNLKWCAGYSSTSLWLEGTLIDCAILSRMTDLDETDYADKDNMIHHFASSIAAFSDSFIIGRDYRNEPVPLNSSLQFVIQPSGKGKRAKCVSEEVFEVRKSLQI</sequence>
<evidence type="ECO:0000313" key="1">
    <source>
        <dbReference type="EMBL" id="MCV3287872.1"/>
    </source>
</evidence>
<accession>A0AAW5RM37</accession>
<dbReference type="Proteomes" id="UP001208651">
    <property type="component" value="Unassembled WGS sequence"/>
</dbReference>
<protein>
    <submittedName>
        <fullName evidence="1">Uncharacterized protein</fullName>
    </submittedName>
</protein>